<evidence type="ECO:0000313" key="5">
    <source>
        <dbReference type="EMBL" id="MBF0881621.1"/>
    </source>
</evidence>
<dbReference type="InterPro" id="IPR039424">
    <property type="entry name" value="SBP_5"/>
</dbReference>
<dbReference type="Gene3D" id="3.40.190.10">
    <property type="entry name" value="Periplasmic binding protein-like II"/>
    <property type="match status" value="1"/>
</dbReference>
<dbReference type="PIRSF" id="PIRSF002741">
    <property type="entry name" value="MppA"/>
    <property type="match status" value="1"/>
</dbReference>
<keyword evidence="3" id="KW-0732">Signal</keyword>
<proteinExistence type="inferred from homology"/>
<dbReference type="PANTHER" id="PTHR30290">
    <property type="entry name" value="PERIPLASMIC BINDING COMPONENT OF ABC TRANSPORTER"/>
    <property type="match status" value="1"/>
</dbReference>
<evidence type="ECO:0000313" key="6">
    <source>
        <dbReference type="Proteomes" id="UP000644588"/>
    </source>
</evidence>
<comment type="similarity">
    <text evidence="2">Belongs to the bacterial solute-binding protein 5 family.</text>
</comment>
<reference evidence="6" key="1">
    <citation type="submission" date="2020-04" db="EMBL/GenBank/DDBJ databases">
        <title>Description of novel Gluconacetobacter.</title>
        <authorList>
            <person name="Sombolestani A."/>
        </authorList>
    </citation>
    <scope>NUCLEOTIDE SEQUENCE [LARGE SCALE GENOMIC DNA]</scope>
    <source>
        <strain evidence="6">R-71646</strain>
    </source>
</reference>
<sequence length="512" mass="56187">MLLALLSIVTTASAETVLRSRLNSDIASTDPGMKRDENTDAVLLHVVEGLVASREDGTVAPMLASGWTVTPDGLTYRFTLRQGVRFHNGAPLTPADVVWSLQRYLAPDSHWRCKSEFGPHGIARVLAVQAAGADGVTVTLDRPAPMFLRILARSDCGGTGILHPSSVDAGGHWIAPVGTGPFRFSQWRRNQFIDLLRFPGYRSLPGARDGNGGGKHALVDRLHFEVIPDGSSATAALLRDSLDILDNLAPNELGGLTGRTDIRFSIAPTMDLYALLFQTRDPVLSDPRIRQAIALSLDVRALTRVATHGTATPNSSFIPAASPYFSAAVQPVIRQDLARARALVRESGYRGAPIELLTNRRYPQAFDSAIIIQAMAREIGLRMEIVTLDWATQLARYAHGDYQAMVFLYSSRLDPALILDSLLGDKKADPRRVWDEPEAISLLEQSMSVDDREARQHIFDALDRQFREDVPAVVLFNTSRIAAMRARVSGYQGWAGGLQRLWDVDPGRRIDP</sequence>
<comment type="subcellular location">
    <subcellularLocation>
        <location evidence="1">Periplasm</location>
    </subcellularLocation>
</comment>
<comment type="caution">
    <text evidence="5">The sequence shown here is derived from an EMBL/GenBank/DDBJ whole genome shotgun (WGS) entry which is preliminary data.</text>
</comment>
<accession>A0ABR9YKA2</accession>
<dbReference type="Gene3D" id="3.10.105.10">
    <property type="entry name" value="Dipeptide-binding Protein, Domain 3"/>
    <property type="match status" value="1"/>
</dbReference>
<dbReference type="InterPro" id="IPR030678">
    <property type="entry name" value="Peptide/Ni-bd"/>
</dbReference>
<evidence type="ECO:0000256" key="3">
    <source>
        <dbReference type="ARBA" id="ARBA00022729"/>
    </source>
</evidence>
<organism evidence="5 6">
    <name type="scientific">Gluconobacter potus</name>
    <dbReference type="NCBI Taxonomy" id="2724927"/>
    <lineage>
        <taxon>Bacteria</taxon>
        <taxon>Pseudomonadati</taxon>
        <taxon>Pseudomonadota</taxon>
        <taxon>Alphaproteobacteria</taxon>
        <taxon>Acetobacterales</taxon>
        <taxon>Acetobacteraceae</taxon>
        <taxon>Gluconobacter</taxon>
    </lineage>
</organism>
<dbReference type="SUPFAM" id="SSF53850">
    <property type="entry name" value="Periplasmic binding protein-like II"/>
    <property type="match status" value="1"/>
</dbReference>
<dbReference type="EMBL" id="JABCQF010000001">
    <property type="protein sequence ID" value="MBF0881621.1"/>
    <property type="molecule type" value="Genomic_DNA"/>
</dbReference>
<evidence type="ECO:0000256" key="2">
    <source>
        <dbReference type="ARBA" id="ARBA00005695"/>
    </source>
</evidence>
<evidence type="ECO:0000256" key="1">
    <source>
        <dbReference type="ARBA" id="ARBA00004418"/>
    </source>
</evidence>
<dbReference type="Proteomes" id="UP000644588">
    <property type="component" value="Unassembled WGS sequence"/>
</dbReference>
<gene>
    <name evidence="5" type="ORF">HKD31_02510</name>
</gene>
<dbReference type="InterPro" id="IPR000914">
    <property type="entry name" value="SBP_5_dom"/>
</dbReference>
<evidence type="ECO:0000259" key="4">
    <source>
        <dbReference type="Pfam" id="PF00496"/>
    </source>
</evidence>
<protein>
    <submittedName>
        <fullName evidence="5">ABC transporter substrate-binding protein</fullName>
    </submittedName>
</protein>
<dbReference type="Gene3D" id="3.90.76.10">
    <property type="entry name" value="Dipeptide-binding Protein, Domain 1"/>
    <property type="match status" value="1"/>
</dbReference>
<feature type="domain" description="Solute-binding protein family 5" evidence="4">
    <location>
        <begin position="59"/>
        <end position="422"/>
    </location>
</feature>
<dbReference type="PANTHER" id="PTHR30290:SF38">
    <property type="entry name" value="D,D-DIPEPTIDE-BINDING PERIPLASMIC PROTEIN DDPA-RELATED"/>
    <property type="match status" value="1"/>
</dbReference>
<reference evidence="5 6" key="2">
    <citation type="submission" date="2020-11" db="EMBL/GenBank/DDBJ databases">
        <title>Description of novel Gluconobacter species.</title>
        <authorList>
            <person name="Cleenwerck I."/>
            <person name="Cnockaert M."/>
            <person name="Borremans W."/>
            <person name="Wieme A.D."/>
            <person name="De Vuyst L."/>
            <person name="Vandamme P."/>
        </authorList>
    </citation>
    <scope>NUCLEOTIDE SEQUENCE [LARGE SCALE GENOMIC DNA]</scope>
    <source>
        <strain evidence="5 6">R-71646</strain>
    </source>
</reference>
<keyword evidence="6" id="KW-1185">Reference proteome</keyword>
<dbReference type="Pfam" id="PF00496">
    <property type="entry name" value="SBP_bac_5"/>
    <property type="match status" value="1"/>
</dbReference>
<name>A0ABR9YKA2_9PROT</name>